<proteinExistence type="predicted"/>
<dbReference type="Proteomes" id="UP001633002">
    <property type="component" value="Unassembled WGS sequence"/>
</dbReference>
<evidence type="ECO:0000313" key="3">
    <source>
        <dbReference type="Proteomes" id="UP001633002"/>
    </source>
</evidence>
<keyword evidence="3" id="KW-1185">Reference proteome</keyword>
<name>A0ABD3HB79_9MARC</name>
<evidence type="ECO:0000313" key="2">
    <source>
        <dbReference type="EMBL" id="KAL3687847.1"/>
    </source>
</evidence>
<sequence length="88" mass="9691">MEPSSDVMVGSTSKVKEPQVMPQASTLPILMEEDLRSSLDLKKYSTRVLSSLQQVAEVNLAKEAEQKLTTKVEALKATLHTKGSKIDF</sequence>
<dbReference type="EMBL" id="JBJQOH010000004">
    <property type="protein sequence ID" value="KAL3687847.1"/>
    <property type="molecule type" value="Genomic_DNA"/>
</dbReference>
<feature type="region of interest" description="Disordered" evidence="1">
    <location>
        <begin position="1"/>
        <end position="21"/>
    </location>
</feature>
<protein>
    <submittedName>
        <fullName evidence="2">Uncharacterized protein</fullName>
    </submittedName>
</protein>
<comment type="caution">
    <text evidence="2">The sequence shown here is derived from an EMBL/GenBank/DDBJ whole genome shotgun (WGS) entry which is preliminary data.</text>
</comment>
<evidence type="ECO:0000256" key="1">
    <source>
        <dbReference type="SAM" id="MobiDB-lite"/>
    </source>
</evidence>
<accession>A0ABD3HB79</accession>
<reference evidence="2 3" key="1">
    <citation type="submission" date="2024-09" db="EMBL/GenBank/DDBJ databases">
        <title>Chromosome-scale assembly of Riccia sorocarpa.</title>
        <authorList>
            <person name="Paukszto L."/>
        </authorList>
    </citation>
    <scope>NUCLEOTIDE SEQUENCE [LARGE SCALE GENOMIC DNA]</scope>
    <source>
        <strain evidence="2">LP-2024</strain>
        <tissue evidence="2">Aerial parts of the thallus</tissue>
    </source>
</reference>
<gene>
    <name evidence="2" type="ORF">R1sor_014156</name>
</gene>
<dbReference type="AlphaFoldDB" id="A0ABD3HB79"/>
<organism evidence="2 3">
    <name type="scientific">Riccia sorocarpa</name>
    <dbReference type="NCBI Taxonomy" id="122646"/>
    <lineage>
        <taxon>Eukaryota</taxon>
        <taxon>Viridiplantae</taxon>
        <taxon>Streptophyta</taxon>
        <taxon>Embryophyta</taxon>
        <taxon>Marchantiophyta</taxon>
        <taxon>Marchantiopsida</taxon>
        <taxon>Marchantiidae</taxon>
        <taxon>Marchantiales</taxon>
        <taxon>Ricciaceae</taxon>
        <taxon>Riccia</taxon>
    </lineage>
</organism>